<feature type="domain" description="HTH marR-type" evidence="1">
    <location>
        <begin position="13"/>
        <end position="145"/>
    </location>
</feature>
<accession>A0ABT0FX58</accession>
<gene>
    <name evidence="2" type="ORF">MF672_024535</name>
</gene>
<dbReference type="Pfam" id="PF12802">
    <property type="entry name" value="MarR_2"/>
    <property type="match status" value="1"/>
</dbReference>
<proteinExistence type="predicted"/>
<dbReference type="RefSeq" id="WP_242382361.1">
    <property type="nucleotide sequence ID" value="NZ_JAKRKC020000001.1"/>
</dbReference>
<dbReference type="Proteomes" id="UP001317259">
    <property type="component" value="Unassembled WGS sequence"/>
</dbReference>
<dbReference type="InterPro" id="IPR036388">
    <property type="entry name" value="WH-like_DNA-bd_sf"/>
</dbReference>
<dbReference type="InterPro" id="IPR036390">
    <property type="entry name" value="WH_DNA-bd_sf"/>
</dbReference>
<dbReference type="PANTHER" id="PTHR33164">
    <property type="entry name" value="TRANSCRIPTIONAL REGULATOR, MARR FAMILY"/>
    <property type="match status" value="1"/>
</dbReference>
<dbReference type="EMBL" id="JAKRKC020000001">
    <property type="protein sequence ID" value="MCK2216934.1"/>
    <property type="molecule type" value="Genomic_DNA"/>
</dbReference>
<dbReference type="PANTHER" id="PTHR33164:SF99">
    <property type="entry name" value="MARR FAMILY REGULATORY PROTEIN"/>
    <property type="match status" value="1"/>
</dbReference>
<evidence type="ECO:0000259" key="1">
    <source>
        <dbReference type="PROSITE" id="PS50995"/>
    </source>
</evidence>
<keyword evidence="3" id="KW-1185">Reference proteome</keyword>
<dbReference type="InterPro" id="IPR039422">
    <property type="entry name" value="MarR/SlyA-like"/>
</dbReference>
<evidence type="ECO:0000313" key="3">
    <source>
        <dbReference type="Proteomes" id="UP001317259"/>
    </source>
</evidence>
<reference evidence="2 3" key="1">
    <citation type="submission" date="2022-04" db="EMBL/GenBank/DDBJ databases">
        <title>Genome draft of Actinomadura sp. ATCC 31491.</title>
        <authorList>
            <person name="Shi X."/>
            <person name="Du Y."/>
        </authorList>
    </citation>
    <scope>NUCLEOTIDE SEQUENCE [LARGE SCALE GENOMIC DNA]</scope>
    <source>
        <strain evidence="2 3">ATCC 31491</strain>
    </source>
</reference>
<evidence type="ECO:0000313" key="2">
    <source>
        <dbReference type="EMBL" id="MCK2216934.1"/>
    </source>
</evidence>
<dbReference type="PROSITE" id="PS50995">
    <property type="entry name" value="HTH_MARR_2"/>
    <property type="match status" value="1"/>
</dbReference>
<protein>
    <submittedName>
        <fullName evidence="2">MarR family transcriptional regulator</fullName>
    </submittedName>
</protein>
<name>A0ABT0FX58_9ACTN</name>
<dbReference type="SMART" id="SM00347">
    <property type="entry name" value="HTH_MARR"/>
    <property type="match status" value="1"/>
</dbReference>
<dbReference type="Gene3D" id="1.10.10.10">
    <property type="entry name" value="Winged helix-like DNA-binding domain superfamily/Winged helix DNA-binding domain"/>
    <property type="match status" value="1"/>
</dbReference>
<comment type="caution">
    <text evidence="2">The sequence shown here is derived from an EMBL/GenBank/DDBJ whole genome shotgun (WGS) entry which is preliminary data.</text>
</comment>
<organism evidence="2 3">
    <name type="scientific">Actinomadura luzonensis</name>
    <dbReference type="NCBI Taxonomy" id="2805427"/>
    <lineage>
        <taxon>Bacteria</taxon>
        <taxon>Bacillati</taxon>
        <taxon>Actinomycetota</taxon>
        <taxon>Actinomycetes</taxon>
        <taxon>Streptosporangiales</taxon>
        <taxon>Thermomonosporaceae</taxon>
        <taxon>Actinomadura</taxon>
    </lineage>
</organism>
<sequence length="153" mass="16763">MNDTDAGRPTDRLTEVFDLVGPLYRRAQRKVEQDAPIEGLSVGVRAVLHLLREHGPMTVPQMGREQALSRQFVQRMANDAAARGLVTFAPNPAHRKSSLVRLTDEGRAAVDAVMARERAVLGRVGGDLSADDIAACLRVLSRLLRLLDDVDVD</sequence>
<dbReference type="SUPFAM" id="SSF46785">
    <property type="entry name" value="Winged helix' DNA-binding domain"/>
    <property type="match status" value="1"/>
</dbReference>
<dbReference type="InterPro" id="IPR000835">
    <property type="entry name" value="HTH_MarR-typ"/>
</dbReference>